<proteinExistence type="predicted"/>
<evidence type="ECO:0000256" key="1">
    <source>
        <dbReference type="SAM" id="MobiDB-lite"/>
    </source>
</evidence>
<keyword evidence="2" id="KW-1185">Reference proteome</keyword>
<dbReference type="RefSeq" id="XP_036367660.1">
    <property type="nucleotide sequence ID" value="XM_036511767.1"/>
</dbReference>
<dbReference type="KEGG" id="osn:115222856"/>
<reference evidence="3" key="1">
    <citation type="submission" date="2025-08" db="UniProtKB">
        <authorList>
            <consortium name="RefSeq"/>
        </authorList>
    </citation>
    <scope>IDENTIFICATION</scope>
</reference>
<feature type="region of interest" description="Disordered" evidence="1">
    <location>
        <begin position="299"/>
        <end position="318"/>
    </location>
</feature>
<dbReference type="AlphaFoldDB" id="A0A7E6FJV9"/>
<sequence>MTKGTCSLNSPAFILSTTPKQSPISHLNKPLSGITVASDCDSLARSSEDQIGTLIDLSVTNKNIDLKSQQLQDNLLNNTDDLLNFNSVNSATGDHKNTLLPFEDNAPQRQDVSVTLTGDVSGSYKCESPSLGKYLVDMGKNGIVLKDKILAFICIMNHQNIPEKTWFQEVATLILVIQKGCCLNSFNGIKVPGNRTKVPEGQLSYPLPLSADTNCNNSTQDADIHSNRNILQTVSLEPRPALPPLTSSSEGQFQLLSPNCDTCGDNYSSHSQSDNRSGNHIAGERSISKTRNLPICAQQKTVDSGSSASSSLDVGGGKGGGNDCAGNDSCIHCDIRGTDSNTLPSCTGTDSHLSEKTTINDNRIDVYKTLAGTRVSTTTTPNTIIDTTPPTLPTITFSSAVAATSIDSSTVATTTLTSSAAATTTTTANVSERTEASPSPNTTALTSIYYPHNNASDHGVGDAANGRTTPITSADYLWHHLEQLMSHRNNQVVKLLFSYGIDSSPIPTSGRTTEHSKENHIWKRIEEHVPTL</sequence>
<feature type="compositionally biased region" description="Polar residues" evidence="1">
    <location>
        <begin position="267"/>
        <end position="278"/>
    </location>
</feature>
<feature type="region of interest" description="Disordered" evidence="1">
    <location>
        <begin position="267"/>
        <end position="287"/>
    </location>
</feature>
<feature type="region of interest" description="Disordered" evidence="1">
    <location>
        <begin position="419"/>
        <end position="442"/>
    </location>
</feature>
<dbReference type="Proteomes" id="UP000515154">
    <property type="component" value="Linkage group LG21"/>
</dbReference>
<organism evidence="2 3">
    <name type="scientific">Octopus sinensis</name>
    <name type="common">East Asian common octopus</name>
    <dbReference type="NCBI Taxonomy" id="2607531"/>
    <lineage>
        <taxon>Eukaryota</taxon>
        <taxon>Metazoa</taxon>
        <taxon>Spiralia</taxon>
        <taxon>Lophotrochozoa</taxon>
        <taxon>Mollusca</taxon>
        <taxon>Cephalopoda</taxon>
        <taxon>Coleoidea</taxon>
        <taxon>Octopodiformes</taxon>
        <taxon>Octopoda</taxon>
        <taxon>Incirrata</taxon>
        <taxon>Octopodidae</taxon>
        <taxon>Octopus</taxon>
    </lineage>
</organism>
<accession>A0A7E6FJV9</accession>
<feature type="compositionally biased region" description="Low complexity" evidence="1">
    <location>
        <begin position="419"/>
        <end position="428"/>
    </location>
</feature>
<name>A0A7E6FJV9_9MOLL</name>
<evidence type="ECO:0000313" key="3">
    <source>
        <dbReference type="RefSeq" id="XP_036367660.1"/>
    </source>
</evidence>
<gene>
    <name evidence="3" type="primary">LOC115222856</name>
</gene>
<protein>
    <submittedName>
        <fullName evidence="3">Serine-rich adhesin for platelets</fullName>
    </submittedName>
</protein>
<feature type="compositionally biased region" description="Low complexity" evidence="1">
    <location>
        <begin position="302"/>
        <end position="313"/>
    </location>
</feature>
<evidence type="ECO:0000313" key="2">
    <source>
        <dbReference type="Proteomes" id="UP000515154"/>
    </source>
</evidence>